<evidence type="ECO:0000313" key="2">
    <source>
        <dbReference type="EMBL" id="KAF6212294.1"/>
    </source>
</evidence>
<feature type="compositionally biased region" description="Basic and acidic residues" evidence="1">
    <location>
        <begin position="19"/>
        <end position="31"/>
    </location>
</feature>
<organism evidence="2 3">
    <name type="scientific">Apolygus lucorum</name>
    <name type="common">Small green plant bug</name>
    <name type="synonym">Lygocoris lucorum</name>
    <dbReference type="NCBI Taxonomy" id="248454"/>
    <lineage>
        <taxon>Eukaryota</taxon>
        <taxon>Metazoa</taxon>
        <taxon>Ecdysozoa</taxon>
        <taxon>Arthropoda</taxon>
        <taxon>Hexapoda</taxon>
        <taxon>Insecta</taxon>
        <taxon>Pterygota</taxon>
        <taxon>Neoptera</taxon>
        <taxon>Paraneoptera</taxon>
        <taxon>Hemiptera</taxon>
        <taxon>Heteroptera</taxon>
        <taxon>Panheteroptera</taxon>
        <taxon>Cimicomorpha</taxon>
        <taxon>Miridae</taxon>
        <taxon>Mirini</taxon>
        <taxon>Apolygus</taxon>
    </lineage>
</organism>
<feature type="compositionally biased region" description="Low complexity" evidence="1">
    <location>
        <begin position="337"/>
        <end position="356"/>
    </location>
</feature>
<dbReference type="EMBL" id="WIXP02000004">
    <property type="protein sequence ID" value="KAF6212294.1"/>
    <property type="molecule type" value="Genomic_DNA"/>
</dbReference>
<dbReference type="AlphaFoldDB" id="A0A8S9XUL5"/>
<reference evidence="2" key="1">
    <citation type="journal article" date="2021" name="Mol. Ecol. Resour.">
        <title>Apolygus lucorum genome provides insights into omnivorousness and mesophyll feeding.</title>
        <authorList>
            <person name="Liu Y."/>
            <person name="Liu H."/>
            <person name="Wang H."/>
            <person name="Huang T."/>
            <person name="Liu B."/>
            <person name="Yang B."/>
            <person name="Yin L."/>
            <person name="Li B."/>
            <person name="Zhang Y."/>
            <person name="Zhang S."/>
            <person name="Jiang F."/>
            <person name="Zhang X."/>
            <person name="Ren Y."/>
            <person name="Wang B."/>
            <person name="Wang S."/>
            <person name="Lu Y."/>
            <person name="Wu K."/>
            <person name="Fan W."/>
            <person name="Wang G."/>
        </authorList>
    </citation>
    <scope>NUCLEOTIDE SEQUENCE</scope>
    <source>
        <strain evidence="2">12Hb</strain>
    </source>
</reference>
<keyword evidence="3" id="KW-1185">Reference proteome</keyword>
<feature type="region of interest" description="Disordered" evidence="1">
    <location>
        <begin position="1"/>
        <end position="31"/>
    </location>
</feature>
<dbReference type="Proteomes" id="UP000466442">
    <property type="component" value="Unassembled WGS sequence"/>
</dbReference>
<dbReference type="OrthoDB" id="7483379at2759"/>
<evidence type="ECO:0000313" key="3">
    <source>
        <dbReference type="Proteomes" id="UP000466442"/>
    </source>
</evidence>
<feature type="compositionally biased region" description="Acidic residues" evidence="1">
    <location>
        <begin position="56"/>
        <end position="67"/>
    </location>
</feature>
<evidence type="ECO:0000256" key="1">
    <source>
        <dbReference type="SAM" id="MobiDB-lite"/>
    </source>
</evidence>
<feature type="region of interest" description="Disordered" evidence="1">
    <location>
        <begin position="48"/>
        <end position="81"/>
    </location>
</feature>
<accession>A0A8S9XUL5</accession>
<proteinExistence type="predicted"/>
<name>A0A8S9XUL5_APOLU</name>
<feature type="region of interest" description="Disordered" evidence="1">
    <location>
        <begin position="287"/>
        <end position="373"/>
    </location>
</feature>
<comment type="caution">
    <text evidence="2">The sequence shown here is derived from an EMBL/GenBank/DDBJ whole genome shotgun (WGS) entry which is preliminary data.</text>
</comment>
<feature type="compositionally biased region" description="Basic and acidic residues" evidence="1">
    <location>
        <begin position="360"/>
        <end position="373"/>
    </location>
</feature>
<sequence length="373" mass="41412">MSRDSTVSKRSPSPNSEMPDPKRFHALEQRTEKMEKILEQILMATKVDEEKGFQSGEEDGDPLDDFGEYGGEAASPTHSEQSWLAPSLLRCGPGESFSFMPEVKEQEPPVPEPDVELNQLGISCQRLGSSSWNKVRYVEAQKLLQVGGVFSKLAVNASLPSAPGFVPSLLSGFDSTLGTITHGLLCQRSAFSTAVNDIIKKHPAVASDLISALAAPEANFKKFSDNVLQFVCGKRAETLEARRKLYEPADRRLAQLLQEVPPSEKYLYDDVPLQELVRSHPEVLRKPVFQSQYRKQRPASGHFSRSADSSGRRKSQPFSSVRGKVHKRYPRYSNQISGHSSRQGGSQQHRSSLQGSSGHGDSRSSRDSLRRRF</sequence>
<protein>
    <submittedName>
        <fullName evidence="2">Uncharacterized protein</fullName>
    </submittedName>
</protein>
<gene>
    <name evidence="2" type="ORF">GE061_012816</name>
</gene>